<accession>A0ABX1EUF8</accession>
<keyword evidence="4" id="KW-0808">Transferase</keyword>
<dbReference type="InterPro" id="IPR029016">
    <property type="entry name" value="GAF-like_dom_sf"/>
</dbReference>
<evidence type="ECO:0000259" key="9">
    <source>
        <dbReference type="SMART" id="SM00911"/>
    </source>
</evidence>
<dbReference type="Pfam" id="PF07536">
    <property type="entry name" value="HWE_HK"/>
    <property type="match status" value="1"/>
</dbReference>
<dbReference type="EC" id="2.7.13.3" evidence="2"/>
<keyword evidence="7" id="KW-0067">ATP-binding</keyword>
<protein>
    <recommendedName>
        <fullName evidence="2">histidine kinase</fullName>
        <ecNumber evidence="2">2.7.13.3</ecNumber>
    </recommendedName>
</protein>
<reference evidence="10 11" key="1">
    <citation type="submission" date="2020-03" db="EMBL/GenBank/DDBJ databases">
        <title>Roseomonas selenitidurans sp. nov. isolated from soil.</title>
        <authorList>
            <person name="Liu H."/>
        </authorList>
    </citation>
    <scope>NUCLEOTIDE SEQUENCE [LARGE SCALE GENOMIC DNA]</scope>
    <source>
        <strain evidence="10 11">JCM 15073</strain>
    </source>
</reference>
<dbReference type="SMART" id="SM00911">
    <property type="entry name" value="HWE_HK"/>
    <property type="match status" value="1"/>
</dbReference>
<dbReference type="SMART" id="SM00065">
    <property type="entry name" value="GAF"/>
    <property type="match status" value="1"/>
</dbReference>
<keyword evidence="5" id="KW-0547">Nucleotide-binding</keyword>
<evidence type="ECO:0000256" key="4">
    <source>
        <dbReference type="ARBA" id="ARBA00022679"/>
    </source>
</evidence>
<evidence type="ECO:0000256" key="1">
    <source>
        <dbReference type="ARBA" id="ARBA00000085"/>
    </source>
</evidence>
<gene>
    <name evidence="10" type="ORF">HB662_05500</name>
</gene>
<evidence type="ECO:0000256" key="6">
    <source>
        <dbReference type="ARBA" id="ARBA00022777"/>
    </source>
</evidence>
<evidence type="ECO:0000256" key="7">
    <source>
        <dbReference type="ARBA" id="ARBA00022840"/>
    </source>
</evidence>
<dbReference type="Gene3D" id="3.30.565.10">
    <property type="entry name" value="Histidine kinase-like ATPase, C-terminal domain"/>
    <property type="match status" value="1"/>
</dbReference>
<evidence type="ECO:0000259" key="8">
    <source>
        <dbReference type="SMART" id="SM00065"/>
    </source>
</evidence>
<dbReference type="InterPro" id="IPR003018">
    <property type="entry name" value="GAF"/>
</dbReference>
<dbReference type="RefSeq" id="WP_168048048.1">
    <property type="nucleotide sequence ID" value="NZ_JAATJR010000002.1"/>
</dbReference>
<organism evidence="10 11">
    <name type="scientific">Falsiroseomonas frigidaquae</name>
    <dbReference type="NCBI Taxonomy" id="487318"/>
    <lineage>
        <taxon>Bacteria</taxon>
        <taxon>Pseudomonadati</taxon>
        <taxon>Pseudomonadota</taxon>
        <taxon>Alphaproteobacteria</taxon>
        <taxon>Acetobacterales</taxon>
        <taxon>Roseomonadaceae</taxon>
        <taxon>Falsiroseomonas</taxon>
    </lineage>
</organism>
<evidence type="ECO:0000313" key="10">
    <source>
        <dbReference type="EMBL" id="NKE44222.1"/>
    </source>
</evidence>
<keyword evidence="11" id="KW-1185">Reference proteome</keyword>
<evidence type="ECO:0000256" key="5">
    <source>
        <dbReference type="ARBA" id="ARBA00022741"/>
    </source>
</evidence>
<dbReference type="SUPFAM" id="SSF55781">
    <property type="entry name" value="GAF domain-like"/>
    <property type="match status" value="1"/>
</dbReference>
<comment type="catalytic activity">
    <reaction evidence="1">
        <text>ATP + protein L-histidine = ADP + protein N-phospho-L-histidine.</text>
        <dbReference type="EC" id="2.7.13.3"/>
    </reaction>
</comment>
<keyword evidence="3" id="KW-0597">Phosphoprotein</keyword>
<evidence type="ECO:0000256" key="2">
    <source>
        <dbReference type="ARBA" id="ARBA00012438"/>
    </source>
</evidence>
<sequence>MSHGEPARSLEVEKLLRQQAVLAKFGELALKCADLDVILTQACVLVGEALGTDLAKVVELLPDGQTLRVRAGVGWNPGVVGVAEVQLSERSSETHALRHGIPMSSSDIAGETRFEYAEFLKQNGVRAVVNVAILGSEEKAPFGLLQVDSRVPRDFTQSDVLFLQSYANLLAAAVARLRGLDQMRSKEVALKQALVDCCNGAERQKFLSLEIDHRSKNMLAVLQAALRLTVAKDVPTFVQVIEGRVAALARAQNLLAASHWQGADLHAMLRGELAPYLETGSRPQADLDGRMLTLPNAAVQPFAMALHEMTTNAIRYGALSIPTGRLRISWQAGEDGTLHMRWAESGGPLLPAPPHKRGFGSRVLTNTLRTQLGGTIVMAWEPTGLVCDFVVPLLRSSRSEGLPSSVLAAV</sequence>
<dbReference type="InterPro" id="IPR036890">
    <property type="entry name" value="HATPase_C_sf"/>
</dbReference>
<dbReference type="PANTHER" id="PTHR41523">
    <property type="entry name" value="TWO-COMPONENT SYSTEM SENSOR PROTEIN"/>
    <property type="match status" value="1"/>
</dbReference>
<proteinExistence type="predicted"/>
<evidence type="ECO:0000313" key="11">
    <source>
        <dbReference type="Proteomes" id="UP000765160"/>
    </source>
</evidence>
<dbReference type="InterPro" id="IPR011102">
    <property type="entry name" value="Sig_transdc_His_kinase_HWE"/>
</dbReference>
<dbReference type="PANTHER" id="PTHR41523:SF8">
    <property type="entry name" value="ETHYLENE RESPONSE SENSOR PROTEIN"/>
    <property type="match status" value="1"/>
</dbReference>
<dbReference type="EMBL" id="JAAVTX010000002">
    <property type="protein sequence ID" value="NKE44222.1"/>
    <property type="molecule type" value="Genomic_DNA"/>
</dbReference>
<feature type="domain" description="GAF" evidence="8">
    <location>
        <begin position="34"/>
        <end position="184"/>
    </location>
</feature>
<feature type="domain" description="Signal transduction histidine kinase HWE region" evidence="9">
    <location>
        <begin position="210"/>
        <end position="291"/>
    </location>
</feature>
<name>A0ABX1EUF8_9PROT</name>
<keyword evidence="6" id="KW-0418">Kinase</keyword>
<dbReference type="Gene3D" id="3.30.450.40">
    <property type="match status" value="1"/>
</dbReference>
<dbReference type="Proteomes" id="UP000765160">
    <property type="component" value="Unassembled WGS sequence"/>
</dbReference>
<comment type="caution">
    <text evidence="10">The sequence shown here is derived from an EMBL/GenBank/DDBJ whole genome shotgun (WGS) entry which is preliminary data.</text>
</comment>
<evidence type="ECO:0000256" key="3">
    <source>
        <dbReference type="ARBA" id="ARBA00022553"/>
    </source>
</evidence>
<dbReference type="Pfam" id="PF01590">
    <property type="entry name" value="GAF"/>
    <property type="match status" value="1"/>
</dbReference>